<dbReference type="EMBL" id="JAUSZI010000002">
    <property type="protein sequence ID" value="MDQ1029468.1"/>
    <property type="molecule type" value="Genomic_DNA"/>
</dbReference>
<organism evidence="2 3">
    <name type="scientific">Streptomyces umbrinus</name>
    <dbReference type="NCBI Taxonomy" id="67370"/>
    <lineage>
        <taxon>Bacteria</taxon>
        <taxon>Bacillati</taxon>
        <taxon>Actinomycetota</taxon>
        <taxon>Actinomycetes</taxon>
        <taxon>Kitasatosporales</taxon>
        <taxon>Streptomycetaceae</taxon>
        <taxon>Streptomyces</taxon>
        <taxon>Streptomyces phaeochromogenes group</taxon>
    </lineage>
</organism>
<dbReference type="Proteomes" id="UP001230328">
    <property type="component" value="Unassembled WGS sequence"/>
</dbReference>
<comment type="caution">
    <text evidence="2">The sequence shown here is derived from an EMBL/GenBank/DDBJ whole genome shotgun (WGS) entry which is preliminary data.</text>
</comment>
<dbReference type="GO" id="GO:0016787">
    <property type="term" value="F:hydrolase activity"/>
    <property type="evidence" value="ECO:0007669"/>
    <property type="project" value="UniProtKB-KW"/>
</dbReference>
<proteinExistence type="predicted"/>
<evidence type="ECO:0000313" key="3">
    <source>
        <dbReference type="Proteomes" id="UP001230328"/>
    </source>
</evidence>
<evidence type="ECO:0000313" key="2">
    <source>
        <dbReference type="EMBL" id="MDQ1029468.1"/>
    </source>
</evidence>
<dbReference type="InterPro" id="IPR054485">
    <property type="entry name" value="FlK-like_dom"/>
</dbReference>
<feature type="domain" description="Fluoroacetyl-CoA-specific thioesterase-like" evidence="1">
    <location>
        <begin position="34"/>
        <end position="124"/>
    </location>
</feature>
<reference evidence="2 3" key="1">
    <citation type="submission" date="2023-07" db="EMBL/GenBank/DDBJ databases">
        <title>Comparative genomics of wheat-associated soil bacteria to identify genetic determinants of phenazine resistance.</title>
        <authorList>
            <person name="Mouncey N."/>
        </authorList>
    </citation>
    <scope>NUCLEOTIDE SEQUENCE [LARGE SCALE GENOMIC DNA]</scope>
    <source>
        <strain evidence="2 3">V2I4</strain>
    </source>
</reference>
<dbReference type="SUPFAM" id="SSF54637">
    <property type="entry name" value="Thioesterase/thiol ester dehydrase-isomerase"/>
    <property type="match status" value="1"/>
</dbReference>
<evidence type="ECO:0000259" key="1">
    <source>
        <dbReference type="Pfam" id="PF22636"/>
    </source>
</evidence>
<dbReference type="PIRSF" id="PIRSF014972">
    <property type="entry name" value="FlK"/>
    <property type="match status" value="1"/>
</dbReference>
<dbReference type="PANTHER" id="PTHR36934">
    <property type="entry name" value="BLR0278 PROTEIN"/>
    <property type="match status" value="1"/>
</dbReference>
<sequence length="139" mass="15299">MEPSLKPGLNATLNYQVPEYRTVPHLLPESEEFAVMPSVLATGYLVGLVEWTCMQALAPHLPTSQRTLGVHVDLSHEAPTPPGSTVTIEAVLTAVKGRRLLFDVTAHDEAAIVCRGSHRRTIVDLNRFETTLTDRTDRS</sequence>
<keyword evidence="3" id="KW-1185">Reference proteome</keyword>
<dbReference type="EC" id="3.1.2.29" evidence="2"/>
<accession>A0ABU0T192</accession>
<dbReference type="CDD" id="cd03440">
    <property type="entry name" value="hot_dog"/>
    <property type="match status" value="1"/>
</dbReference>
<dbReference type="InterPro" id="IPR025540">
    <property type="entry name" value="FlK"/>
</dbReference>
<dbReference type="PANTHER" id="PTHR36934:SF1">
    <property type="entry name" value="THIOESTERASE DOMAIN-CONTAINING PROTEIN"/>
    <property type="match status" value="1"/>
</dbReference>
<name>A0ABU0T192_9ACTN</name>
<dbReference type="InterPro" id="IPR029069">
    <property type="entry name" value="HotDog_dom_sf"/>
</dbReference>
<dbReference type="Gene3D" id="3.10.129.10">
    <property type="entry name" value="Hotdog Thioesterase"/>
    <property type="match status" value="1"/>
</dbReference>
<dbReference type="RefSeq" id="WP_307524665.1">
    <property type="nucleotide sequence ID" value="NZ_JAUSZI010000002.1"/>
</dbReference>
<protein>
    <submittedName>
        <fullName evidence="2">Fluoroacetyl-CoA thioesterase</fullName>
        <ecNumber evidence="2">3.1.2.29</ecNumber>
    </submittedName>
</protein>
<keyword evidence="2" id="KW-0378">Hydrolase</keyword>
<dbReference type="Pfam" id="PF22636">
    <property type="entry name" value="FlK"/>
    <property type="match status" value="1"/>
</dbReference>
<gene>
    <name evidence="2" type="ORF">QF035_007050</name>
</gene>